<evidence type="ECO:0000256" key="1">
    <source>
        <dbReference type="SAM" id="Phobius"/>
    </source>
</evidence>
<keyword evidence="1" id="KW-0812">Transmembrane</keyword>
<evidence type="ECO:0000313" key="2">
    <source>
        <dbReference type="EMBL" id="MDA3615397.1"/>
    </source>
</evidence>
<evidence type="ECO:0000313" key="3">
    <source>
        <dbReference type="Proteomes" id="UP001210231"/>
    </source>
</evidence>
<name>A0ABT4UKL8_9BACT</name>
<proteinExistence type="predicted"/>
<feature type="transmembrane region" description="Helical" evidence="1">
    <location>
        <begin position="5"/>
        <end position="22"/>
    </location>
</feature>
<organism evidence="2 3">
    <name type="scientific">Polluticaenibacter yanchengensis</name>
    <dbReference type="NCBI Taxonomy" id="3014562"/>
    <lineage>
        <taxon>Bacteria</taxon>
        <taxon>Pseudomonadati</taxon>
        <taxon>Bacteroidota</taxon>
        <taxon>Chitinophagia</taxon>
        <taxon>Chitinophagales</taxon>
        <taxon>Chitinophagaceae</taxon>
        <taxon>Polluticaenibacter</taxon>
    </lineage>
</organism>
<reference evidence="2 3" key="1">
    <citation type="submission" date="2022-12" db="EMBL/GenBank/DDBJ databases">
        <title>Chitinophagaceae gen. sp. nov., a new member of the family Chitinophagaceae, isolated from soil in a chemical factory.</title>
        <authorList>
            <person name="Ke Z."/>
        </authorList>
    </citation>
    <scope>NUCLEOTIDE SEQUENCE [LARGE SCALE GENOMIC DNA]</scope>
    <source>
        <strain evidence="2 3">LY-5</strain>
    </source>
</reference>
<feature type="transmembrane region" description="Helical" evidence="1">
    <location>
        <begin position="118"/>
        <end position="136"/>
    </location>
</feature>
<dbReference type="EMBL" id="JAQGEF010000012">
    <property type="protein sequence ID" value="MDA3615397.1"/>
    <property type="molecule type" value="Genomic_DNA"/>
</dbReference>
<dbReference type="Proteomes" id="UP001210231">
    <property type="component" value="Unassembled WGS sequence"/>
</dbReference>
<evidence type="ECO:0008006" key="4">
    <source>
        <dbReference type="Google" id="ProtNLM"/>
    </source>
</evidence>
<dbReference type="RefSeq" id="WP_407031723.1">
    <property type="nucleotide sequence ID" value="NZ_JAQGEF010000012.1"/>
</dbReference>
<keyword evidence="1" id="KW-0472">Membrane</keyword>
<keyword evidence="3" id="KW-1185">Reference proteome</keyword>
<protein>
    <recommendedName>
        <fullName evidence="4">HdeD family acid-resistance protein</fullName>
    </recommendedName>
</protein>
<keyword evidence="1" id="KW-1133">Transmembrane helix</keyword>
<feature type="transmembrane region" description="Helical" evidence="1">
    <location>
        <begin position="142"/>
        <end position="159"/>
    </location>
</feature>
<accession>A0ABT4UKL8</accession>
<feature type="transmembrane region" description="Helical" evidence="1">
    <location>
        <begin position="85"/>
        <end position="106"/>
    </location>
</feature>
<feature type="transmembrane region" description="Helical" evidence="1">
    <location>
        <begin position="28"/>
        <end position="48"/>
    </location>
</feature>
<feature type="transmembrane region" description="Helical" evidence="1">
    <location>
        <begin position="60"/>
        <end position="79"/>
    </location>
</feature>
<gene>
    <name evidence="2" type="ORF">O3P16_11310</name>
</gene>
<comment type="caution">
    <text evidence="2">The sequence shown here is derived from an EMBL/GenBank/DDBJ whole genome shotgun (WGS) entry which is preliminary data.</text>
</comment>
<sequence>MRIPLIKGLIILFWGIVALVLFNASPYLFIKAFGILNIVTGVLTLIFTQKFQFLKISKQWLALESLIELVAGFVFTFLVSSVDVFLNYLSIGIFFIVILQFIYGYTLLNSGQFNLLNILMRFVTLFGGIIVGIILFRGNIPIETAVLIVGIFSVIYGIINIHYSMELKNVVLGELK</sequence>